<dbReference type="Proteomes" id="UP000290759">
    <property type="component" value="Unassembled WGS sequence"/>
</dbReference>
<organism evidence="1 2">
    <name type="scientific">Lichenibacterium minor</name>
    <dbReference type="NCBI Taxonomy" id="2316528"/>
    <lineage>
        <taxon>Bacteria</taxon>
        <taxon>Pseudomonadati</taxon>
        <taxon>Pseudomonadota</taxon>
        <taxon>Alphaproteobacteria</taxon>
        <taxon>Hyphomicrobiales</taxon>
        <taxon>Lichenihabitantaceae</taxon>
        <taxon>Lichenibacterium</taxon>
    </lineage>
</organism>
<dbReference type="PANTHER" id="PTHR43857">
    <property type="entry name" value="BLR7761 PROTEIN"/>
    <property type="match status" value="1"/>
</dbReference>
<evidence type="ECO:0000313" key="1">
    <source>
        <dbReference type="EMBL" id="RYC31134.1"/>
    </source>
</evidence>
<reference evidence="1 2" key="1">
    <citation type="submission" date="2018-12" db="EMBL/GenBank/DDBJ databases">
        <authorList>
            <person name="Grouzdev D.S."/>
            <person name="Krutkina M.S."/>
        </authorList>
    </citation>
    <scope>NUCLEOTIDE SEQUENCE [LARGE SCALE GENOMIC DNA]</scope>
    <source>
        <strain evidence="1 2">RmlP026</strain>
    </source>
</reference>
<dbReference type="OrthoDB" id="9799840at2"/>
<dbReference type="InterPro" id="IPR035959">
    <property type="entry name" value="RutC-like_sf"/>
</dbReference>
<reference evidence="1 2" key="2">
    <citation type="submission" date="2019-02" db="EMBL/GenBank/DDBJ databases">
        <title>'Lichenibacterium ramalinii' gen. nov. sp. nov., 'Lichenibacterium minor' gen. nov. sp. nov.</title>
        <authorList>
            <person name="Pankratov T."/>
        </authorList>
    </citation>
    <scope>NUCLEOTIDE SEQUENCE [LARGE SCALE GENOMIC DNA]</scope>
    <source>
        <strain evidence="1 2">RmlP026</strain>
    </source>
</reference>
<gene>
    <name evidence="1" type="ORF">D3273_15220</name>
</gene>
<keyword evidence="2" id="KW-1185">Reference proteome</keyword>
<sequence length="129" mass="13480">MLDRLNPPALPPPFARYAHGVAVPPGARLVFCSGQLGMAADGTVPEGAEEQAALCFANVAAILAEAGMALSDIVRVNAYVTAREHMAGYMRARDRAVASPPPASTLMIVGGFTRPEFLVEVEAVAAKMD</sequence>
<dbReference type="SUPFAM" id="SSF55298">
    <property type="entry name" value="YjgF-like"/>
    <property type="match status" value="1"/>
</dbReference>
<dbReference type="RefSeq" id="WP_129227813.1">
    <property type="nucleotide sequence ID" value="NZ_QYBB01000017.1"/>
</dbReference>
<dbReference type="Gene3D" id="3.30.1330.40">
    <property type="entry name" value="RutC-like"/>
    <property type="match status" value="1"/>
</dbReference>
<proteinExistence type="predicted"/>
<comment type="caution">
    <text evidence="1">The sequence shown here is derived from an EMBL/GenBank/DDBJ whole genome shotgun (WGS) entry which is preliminary data.</text>
</comment>
<name>A0A4V1RUH1_9HYPH</name>
<dbReference type="InterPro" id="IPR006175">
    <property type="entry name" value="YjgF/YER057c/UK114"/>
</dbReference>
<evidence type="ECO:0000313" key="2">
    <source>
        <dbReference type="Proteomes" id="UP000290759"/>
    </source>
</evidence>
<dbReference type="Pfam" id="PF01042">
    <property type="entry name" value="Ribonuc_L-PSP"/>
    <property type="match status" value="1"/>
</dbReference>
<dbReference type="EMBL" id="QYBB01000017">
    <property type="protein sequence ID" value="RYC31134.1"/>
    <property type="molecule type" value="Genomic_DNA"/>
</dbReference>
<protein>
    <submittedName>
        <fullName evidence="1">RidA family protein</fullName>
    </submittedName>
</protein>
<accession>A0A4V1RUH1</accession>
<dbReference type="CDD" id="cd00448">
    <property type="entry name" value="YjgF_YER057c_UK114_family"/>
    <property type="match status" value="1"/>
</dbReference>
<dbReference type="AlphaFoldDB" id="A0A4V1RUH1"/>
<dbReference type="PANTHER" id="PTHR43857:SF1">
    <property type="entry name" value="YJGH FAMILY PROTEIN"/>
    <property type="match status" value="1"/>
</dbReference>